<evidence type="ECO:0000259" key="1">
    <source>
        <dbReference type="Pfam" id="PF18765"/>
    </source>
</evidence>
<evidence type="ECO:0000313" key="2">
    <source>
        <dbReference type="EMBL" id="QSV44847.1"/>
    </source>
</evidence>
<dbReference type="PANTHER" id="PTHR43852">
    <property type="entry name" value="NUCLEOTIDYLTRANSFERASE"/>
    <property type="match status" value="1"/>
</dbReference>
<dbReference type="SUPFAM" id="SSF81301">
    <property type="entry name" value="Nucleotidyltransferase"/>
    <property type="match status" value="1"/>
</dbReference>
<dbReference type="InterPro" id="IPR010235">
    <property type="entry name" value="HepT"/>
</dbReference>
<feature type="domain" description="Polymerase beta nucleotidyltransferase" evidence="1">
    <location>
        <begin position="9"/>
        <end position="96"/>
    </location>
</feature>
<dbReference type="PANTHER" id="PTHR43852:SF3">
    <property type="entry name" value="NUCLEOTIDYLTRANSFERASE"/>
    <property type="match status" value="1"/>
</dbReference>
<dbReference type="Proteomes" id="UP000663651">
    <property type="component" value="Chromosome"/>
</dbReference>
<dbReference type="InterPro" id="IPR043519">
    <property type="entry name" value="NT_sf"/>
</dbReference>
<dbReference type="Pfam" id="PF18765">
    <property type="entry name" value="Polbeta"/>
    <property type="match status" value="1"/>
</dbReference>
<dbReference type="NCBIfam" id="TIGR01987">
    <property type="entry name" value="HI0074"/>
    <property type="match status" value="1"/>
</dbReference>
<name>A0ABX7Q0C1_9BACT</name>
<dbReference type="InterPro" id="IPR052930">
    <property type="entry name" value="TA_antitoxin_MntA"/>
</dbReference>
<reference evidence="2 3" key="1">
    <citation type="submission" date="2021-03" db="EMBL/GenBank/DDBJ databases">
        <title>Geobacter metallireducens gen. nov. sp. nov., a microorganism capable of coupling the complete oxidation of organic compounds to the reduction of iron and other metals.</title>
        <authorList>
            <person name="Li Y."/>
        </authorList>
    </citation>
    <scope>NUCLEOTIDE SEQUENCE [LARGE SCALE GENOMIC DNA]</scope>
    <source>
        <strain evidence="2 3">Jerry-YX</strain>
    </source>
</reference>
<dbReference type="Pfam" id="PF08780">
    <property type="entry name" value="NTase_sub_bind"/>
    <property type="match status" value="1"/>
</dbReference>
<proteinExistence type="predicted"/>
<dbReference type="InterPro" id="IPR041633">
    <property type="entry name" value="Polbeta"/>
</dbReference>
<dbReference type="CDD" id="cd05403">
    <property type="entry name" value="NT_KNTase_like"/>
    <property type="match status" value="1"/>
</dbReference>
<accession>A0ABX7Q0C1</accession>
<dbReference type="Gene3D" id="1.20.120.330">
    <property type="entry name" value="Nucleotidyltransferases domain 2"/>
    <property type="match status" value="1"/>
</dbReference>
<evidence type="ECO:0000313" key="3">
    <source>
        <dbReference type="Proteomes" id="UP000663651"/>
    </source>
</evidence>
<protein>
    <submittedName>
        <fullName evidence="2">Nucleotidyltransferase substrate binding protein</fullName>
    </submittedName>
</protein>
<sequence>MSIEEIIAQVTKIILKHSKPERIWLYGSRASGEAKEYSDIDIAFDDKDCKADWQIEEEIEKLQTLIKIDVKNIAHTEERFRQRVLSTGRVLYSASKKLRFEDGLYNFQRALERFSEAIAQREELEQRGYGDIVLDLCTKRFEFTYEMSWKAIKRGLDYMGIEAAYPRICFKEAYAIGLITNQDVWIDMIEQRNLSSHVYNQDEVRGILAKLETYRDNFDELYQALMQKLEH</sequence>
<dbReference type="RefSeq" id="WP_207162661.1">
    <property type="nucleotide sequence ID" value="NZ_CP071382.1"/>
</dbReference>
<dbReference type="Gene3D" id="3.30.460.10">
    <property type="entry name" value="Beta Polymerase, domain 2"/>
    <property type="match status" value="1"/>
</dbReference>
<gene>
    <name evidence="2" type="ORF">JZM60_11855</name>
</gene>
<keyword evidence="3" id="KW-1185">Reference proteome</keyword>
<organism evidence="2 3">
    <name type="scientific">Geobacter benzoatilyticus</name>
    <dbReference type="NCBI Taxonomy" id="2815309"/>
    <lineage>
        <taxon>Bacteria</taxon>
        <taxon>Pseudomonadati</taxon>
        <taxon>Thermodesulfobacteriota</taxon>
        <taxon>Desulfuromonadia</taxon>
        <taxon>Geobacterales</taxon>
        <taxon>Geobacteraceae</taxon>
        <taxon>Geobacter</taxon>
    </lineage>
</organism>
<dbReference type="EMBL" id="CP071382">
    <property type="protein sequence ID" value="QSV44847.1"/>
    <property type="molecule type" value="Genomic_DNA"/>
</dbReference>
<dbReference type="SUPFAM" id="SSF81593">
    <property type="entry name" value="Nucleotidyltransferase substrate binding subunit/domain"/>
    <property type="match status" value="1"/>
</dbReference>